<evidence type="ECO:0000259" key="1">
    <source>
        <dbReference type="Pfam" id="PF05050"/>
    </source>
</evidence>
<gene>
    <name evidence="2" type="ORF">FRZ61_19470</name>
</gene>
<dbReference type="Gene3D" id="3.40.50.150">
    <property type="entry name" value="Vaccinia Virus protein VP39"/>
    <property type="match status" value="1"/>
</dbReference>
<dbReference type="Proteomes" id="UP000325797">
    <property type="component" value="Chromosome"/>
</dbReference>
<dbReference type="GO" id="GO:0008171">
    <property type="term" value="F:O-methyltransferase activity"/>
    <property type="evidence" value="ECO:0007669"/>
    <property type="project" value="TreeGrafter"/>
</dbReference>
<dbReference type="KEGG" id="hadh:FRZ61_19470"/>
<feature type="domain" description="Methyltransferase FkbM" evidence="1">
    <location>
        <begin position="31"/>
        <end position="198"/>
    </location>
</feature>
<reference evidence="2 3" key="1">
    <citation type="submission" date="2019-08" db="EMBL/GenBank/DDBJ databases">
        <title>Hyperibacter terrae gen. nov., sp. nov. and Hyperibacter viscosus sp. nov., two new members in the family Rhodospirillaceae isolated from the rhizosphere of Hypericum perforatum.</title>
        <authorList>
            <person name="Noviana Z."/>
        </authorList>
    </citation>
    <scope>NUCLEOTIDE SEQUENCE [LARGE SCALE GENOMIC DNA]</scope>
    <source>
        <strain evidence="2 3">R5959</strain>
    </source>
</reference>
<dbReference type="PANTHER" id="PTHR36973:SF4">
    <property type="entry name" value="NODULATION PROTEIN"/>
    <property type="match status" value="1"/>
</dbReference>
<dbReference type="SUPFAM" id="SSF53335">
    <property type="entry name" value="S-adenosyl-L-methionine-dependent methyltransferases"/>
    <property type="match status" value="1"/>
</dbReference>
<accession>A0A5J6MWL2</accession>
<dbReference type="PANTHER" id="PTHR36973">
    <property type="entry name" value="SLL1456 PROTEIN-RELATED"/>
    <property type="match status" value="1"/>
</dbReference>
<dbReference type="InterPro" id="IPR029063">
    <property type="entry name" value="SAM-dependent_MTases_sf"/>
</dbReference>
<evidence type="ECO:0000313" key="2">
    <source>
        <dbReference type="EMBL" id="QEX22018.1"/>
    </source>
</evidence>
<dbReference type="Pfam" id="PF05050">
    <property type="entry name" value="Methyltransf_21"/>
    <property type="match status" value="1"/>
</dbReference>
<dbReference type="RefSeq" id="WP_225309196.1">
    <property type="nucleotide sequence ID" value="NZ_CP042582.1"/>
</dbReference>
<evidence type="ECO:0000313" key="3">
    <source>
        <dbReference type="Proteomes" id="UP000325797"/>
    </source>
</evidence>
<dbReference type="NCBIfam" id="TIGR01444">
    <property type="entry name" value="fkbM_fam"/>
    <property type="match status" value="1"/>
</dbReference>
<dbReference type="EMBL" id="CP042582">
    <property type="protein sequence ID" value="QEX22018.1"/>
    <property type="molecule type" value="Genomic_DNA"/>
</dbReference>
<keyword evidence="3" id="KW-1185">Reference proteome</keyword>
<name>A0A5J6MWL2_9PROT</name>
<dbReference type="InterPro" id="IPR053188">
    <property type="entry name" value="FkbM_Methyltransferase"/>
</dbReference>
<dbReference type="AlphaFoldDB" id="A0A5J6MWL2"/>
<organism evidence="2 3">
    <name type="scientific">Hypericibacter adhaerens</name>
    <dbReference type="NCBI Taxonomy" id="2602016"/>
    <lineage>
        <taxon>Bacteria</taxon>
        <taxon>Pseudomonadati</taxon>
        <taxon>Pseudomonadota</taxon>
        <taxon>Alphaproteobacteria</taxon>
        <taxon>Rhodospirillales</taxon>
        <taxon>Dongiaceae</taxon>
        <taxon>Hypericibacter</taxon>
    </lineage>
</organism>
<protein>
    <recommendedName>
        <fullName evidence="1">Methyltransferase FkbM domain-containing protein</fullName>
    </recommendedName>
</protein>
<sequence length="297" mass="32916">MTLDAPKIAATEAARVLIDLLALDRLISVVDIGASRIGDPPPYRPLLASGIARLTGFEPQAEELAKLCAAGQPNETYLPYAVGDGAEHTLHVCAASGMTSLLRPDPETLALFHEFPRWGQVVETRRIATRRLDEIEEVDRIDYLKIDVQGSELPIFENGRDKLRPTMAIHTEVSFVPLYLEQPPFGEIDRALRSWGFIPHAYASLNRRAIFPVIIDNDPYRGLNQLLEADIVYVRDFRRPERLDDEQLKFLAAIAYCCYGSYDLAIHALLLLAKRDAVAGNGVEAFVAAIRKAAAAP</sequence>
<dbReference type="InterPro" id="IPR006342">
    <property type="entry name" value="FkbM_mtfrase"/>
</dbReference>
<proteinExistence type="predicted"/>